<reference evidence="1 2" key="1">
    <citation type="submission" date="2021-05" db="EMBL/GenBank/DDBJ databases">
        <title>A Polyphasic approach of four new species of the genus Ohtaekwangia: Ohtaekwangia histidinii sp. nov., Ohtaekwangia cretensis sp. nov., Ohtaekwangia indiensis sp. nov., Ohtaekwangia reichenbachii sp. nov. from diverse environment.</title>
        <authorList>
            <person name="Octaviana S."/>
        </authorList>
    </citation>
    <scope>NUCLEOTIDE SEQUENCE [LARGE SCALE GENOMIC DNA]</scope>
    <source>
        <strain evidence="1 2">PWU4</strain>
    </source>
</reference>
<accession>A0AAP2DIE9</accession>
<dbReference type="Proteomes" id="UP001319200">
    <property type="component" value="Unassembled WGS sequence"/>
</dbReference>
<keyword evidence="2" id="KW-1185">Reference proteome</keyword>
<comment type="caution">
    <text evidence="1">The sequence shown here is derived from an EMBL/GenBank/DDBJ whole genome shotgun (WGS) entry which is preliminary data.</text>
</comment>
<dbReference type="EMBL" id="JAHESF010000003">
    <property type="protein sequence ID" value="MBT1696169.1"/>
    <property type="molecule type" value="Genomic_DNA"/>
</dbReference>
<proteinExistence type="predicted"/>
<organism evidence="1 2">
    <name type="scientific">Chryseosolibacter histidini</name>
    <dbReference type="NCBI Taxonomy" id="2782349"/>
    <lineage>
        <taxon>Bacteria</taxon>
        <taxon>Pseudomonadati</taxon>
        <taxon>Bacteroidota</taxon>
        <taxon>Cytophagia</taxon>
        <taxon>Cytophagales</taxon>
        <taxon>Chryseotaleaceae</taxon>
        <taxon>Chryseosolibacter</taxon>
    </lineage>
</organism>
<sequence>MHDFENKELDLRGKIQGPAPVQAEGTVNGFPFYFRARHDQWTFAISENPGMDPVDIQMDEQGKKYGFFAEGRVGGEWDYAASYLDDNRAIVIIERCAREYLDGK</sequence>
<evidence type="ECO:0000313" key="2">
    <source>
        <dbReference type="Proteomes" id="UP001319200"/>
    </source>
</evidence>
<evidence type="ECO:0000313" key="1">
    <source>
        <dbReference type="EMBL" id="MBT1696169.1"/>
    </source>
</evidence>
<protein>
    <submittedName>
        <fullName evidence="1">Uncharacterized protein</fullName>
    </submittedName>
</protein>
<dbReference type="RefSeq" id="WP_254161214.1">
    <property type="nucleotide sequence ID" value="NZ_JAHESF010000003.1"/>
</dbReference>
<name>A0AAP2DIE9_9BACT</name>
<gene>
    <name evidence="1" type="ORF">KK083_04740</name>
</gene>
<dbReference type="AlphaFoldDB" id="A0AAP2DIE9"/>